<protein>
    <recommendedName>
        <fullName evidence="8">RPEL repeat protein</fullName>
    </recommendedName>
</protein>
<feature type="compositionally biased region" description="Low complexity" evidence="5">
    <location>
        <begin position="7"/>
        <end position="22"/>
    </location>
</feature>
<feature type="compositionally biased region" description="Polar residues" evidence="5">
    <location>
        <begin position="73"/>
        <end position="83"/>
    </location>
</feature>
<proteinExistence type="inferred from homology"/>
<dbReference type="InterPro" id="IPR004018">
    <property type="entry name" value="RPEL_repeat"/>
</dbReference>
<keyword evidence="7" id="KW-1185">Reference proteome</keyword>
<evidence type="ECO:0008006" key="8">
    <source>
        <dbReference type="Google" id="ProtNLM"/>
    </source>
</evidence>
<dbReference type="Gene3D" id="6.10.140.2040">
    <property type="match status" value="1"/>
</dbReference>
<reference evidence="6 7" key="2">
    <citation type="submission" date="2016-08" db="EMBL/GenBank/DDBJ databases">
        <title>Pervasive Adenine N6-methylation of Active Genes in Fungi.</title>
        <authorList>
            <consortium name="DOE Joint Genome Institute"/>
            <person name="Mondo S.J."/>
            <person name="Dannebaum R.O."/>
            <person name="Kuo R.C."/>
            <person name="Labutti K."/>
            <person name="Haridas S."/>
            <person name="Kuo A."/>
            <person name="Salamov A."/>
            <person name="Ahrendt S.R."/>
            <person name="Lipzen A."/>
            <person name="Sullivan W."/>
            <person name="Andreopoulos W.B."/>
            <person name="Clum A."/>
            <person name="Lindquist E."/>
            <person name="Daum C."/>
            <person name="Ramamoorthy G.K."/>
            <person name="Gryganskyi A."/>
            <person name="Culley D."/>
            <person name="Magnuson J.K."/>
            <person name="James T.Y."/>
            <person name="O'Malley M.A."/>
            <person name="Stajich J.E."/>
            <person name="Spatafora J.W."/>
            <person name="Visel A."/>
            <person name="Grigoriev I.V."/>
        </authorList>
    </citation>
    <scope>NUCLEOTIDE SEQUENCE [LARGE SCALE GENOMIC DNA]</scope>
    <source>
        <strain evidence="7">finn</strain>
    </source>
</reference>
<dbReference type="Gene3D" id="6.10.140.2130">
    <property type="match status" value="1"/>
</dbReference>
<dbReference type="PANTHER" id="PTHR12751">
    <property type="entry name" value="PHOSPHATASE AND ACTIN REGULATOR PHACTR"/>
    <property type="match status" value="1"/>
</dbReference>
<gene>
    <name evidence="6" type="ORF">BCR36DRAFT_360687</name>
</gene>
<evidence type="ECO:0000256" key="1">
    <source>
        <dbReference type="ARBA" id="ARBA00009795"/>
    </source>
</evidence>
<dbReference type="STRING" id="1754191.A0A1Y1UZF2"/>
<dbReference type="PROSITE" id="PS51073">
    <property type="entry name" value="RPEL"/>
    <property type="match status" value="1"/>
</dbReference>
<reference evidence="6 7" key="1">
    <citation type="submission" date="2016-08" db="EMBL/GenBank/DDBJ databases">
        <title>Genomes of anaerobic fungi encode conserved fungal cellulosomes for biomass hydrolysis.</title>
        <authorList>
            <consortium name="DOE Joint Genome Institute"/>
            <person name="Haitjema C.H."/>
            <person name="Gilmore S.P."/>
            <person name="Henske J.K."/>
            <person name="Solomon K.V."/>
            <person name="De Groot R."/>
            <person name="Kuo A."/>
            <person name="Mondo S.J."/>
            <person name="Salamov A.A."/>
            <person name="Labutti K."/>
            <person name="Zhao Z."/>
            <person name="Chiniquy J."/>
            <person name="Barry K."/>
            <person name="Brewer H.M."/>
            <person name="Purvine S.O."/>
            <person name="Wright A.T."/>
            <person name="Boxma B."/>
            <person name="Van Alen T."/>
            <person name="Hackstein J.H."/>
            <person name="Baker S.E."/>
            <person name="Grigoriev I.V."/>
            <person name="O'Malley M.A."/>
        </authorList>
    </citation>
    <scope>NUCLEOTIDE SEQUENCE [LARGE SCALE GENOMIC DNA]</scope>
    <source>
        <strain evidence="7">finn</strain>
    </source>
</reference>
<accession>A0A1Y1UZF2</accession>
<comment type="caution">
    <text evidence="6">The sequence shown here is derived from an EMBL/GenBank/DDBJ whole genome shotgun (WGS) entry which is preliminary data.</text>
</comment>
<feature type="repeat" description="RPEL" evidence="4">
    <location>
        <begin position="34"/>
        <end position="59"/>
    </location>
</feature>
<dbReference type="OrthoDB" id="5563016at2759"/>
<dbReference type="PANTHER" id="PTHR12751:SF18">
    <property type="entry name" value="PHOSPHATASE AND ACTIN REGULATOR 1"/>
    <property type="match status" value="1"/>
</dbReference>
<dbReference type="GO" id="GO:0003779">
    <property type="term" value="F:actin binding"/>
    <property type="evidence" value="ECO:0007669"/>
    <property type="project" value="UniProtKB-KW"/>
</dbReference>
<evidence type="ECO:0000256" key="3">
    <source>
        <dbReference type="ARBA" id="ARBA00023203"/>
    </source>
</evidence>
<feature type="region of interest" description="Disordered" evidence="5">
    <location>
        <begin position="1"/>
        <end position="33"/>
    </location>
</feature>
<feature type="region of interest" description="Disordered" evidence="5">
    <location>
        <begin position="60"/>
        <end position="83"/>
    </location>
</feature>
<comment type="similarity">
    <text evidence="1">Belongs to the phosphatase and actin regulator family.</text>
</comment>
<evidence type="ECO:0000256" key="4">
    <source>
        <dbReference type="PROSITE-ProRule" id="PRU00401"/>
    </source>
</evidence>
<dbReference type="AlphaFoldDB" id="A0A1Y1UZF2"/>
<evidence type="ECO:0000256" key="5">
    <source>
        <dbReference type="SAM" id="MobiDB-lite"/>
    </source>
</evidence>
<dbReference type="Pfam" id="PF02755">
    <property type="entry name" value="RPEL"/>
    <property type="match status" value="1"/>
</dbReference>
<feature type="compositionally biased region" description="Basic and acidic residues" evidence="5">
    <location>
        <begin position="60"/>
        <end position="69"/>
    </location>
</feature>
<sequence>MEDNNKDLSSNSLSSISSSISRKSSEESFEFPKSVLERKLSLRPSKEDLKLRNILRIDNNESKEGKNENNENTTDSGVVSQNINFEKTSKQLKSILKKRPERSVLEDMNILIGRSMDPSIVATQQNLKRAQLLNAMESLMRDRPTINDESVQKVIHFNESVEVLPTFRKSEYSRRPDINSTFKHLTPQLKMQIREELNEYKKHEMQVHESSLRNTLFH</sequence>
<keyword evidence="2" id="KW-0677">Repeat</keyword>
<dbReference type="GO" id="GO:0030036">
    <property type="term" value="P:actin cytoskeleton organization"/>
    <property type="evidence" value="ECO:0007669"/>
    <property type="project" value="TreeGrafter"/>
</dbReference>
<evidence type="ECO:0000313" key="6">
    <source>
        <dbReference type="EMBL" id="ORX43835.1"/>
    </source>
</evidence>
<keyword evidence="3" id="KW-0009">Actin-binding</keyword>
<organism evidence="6 7">
    <name type="scientific">Piromyces finnis</name>
    <dbReference type="NCBI Taxonomy" id="1754191"/>
    <lineage>
        <taxon>Eukaryota</taxon>
        <taxon>Fungi</taxon>
        <taxon>Fungi incertae sedis</taxon>
        <taxon>Chytridiomycota</taxon>
        <taxon>Chytridiomycota incertae sedis</taxon>
        <taxon>Neocallimastigomycetes</taxon>
        <taxon>Neocallimastigales</taxon>
        <taxon>Neocallimastigaceae</taxon>
        <taxon>Piromyces</taxon>
    </lineage>
</organism>
<dbReference type="EMBL" id="MCFH01000050">
    <property type="protein sequence ID" value="ORX43835.1"/>
    <property type="molecule type" value="Genomic_DNA"/>
</dbReference>
<evidence type="ECO:0000256" key="2">
    <source>
        <dbReference type="ARBA" id="ARBA00022737"/>
    </source>
</evidence>
<name>A0A1Y1UZF2_9FUNG</name>
<dbReference type="SMART" id="SM00707">
    <property type="entry name" value="RPEL"/>
    <property type="match status" value="2"/>
</dbReference>
<evidence type="ECO:0000313" key="7">
    <source>
        <dbReference type="Proteomes" id="UP000193719"/>
    </source>
</evidence>
<dbReference type="Proteomes" id="UP000193719">
    <property type="component" value="Unassembled WGS sequence"/>
</dbReference>